<feature type="compositionally biased region" description="Basic residues" evidence="6">
    <location>
        <begin position="1611"/>
        <end position="1629"/>
    </location>
</feature>
<gene>
    <name evidence="10" type="ORF">RO3G_05960</name>
</gene>
<dbReference type="CDD" id="cd00303">
    <property type="entry name" value="retropepsin_like"/>
    <property type="match status" value="1"/>
</dbReference>
<dbReference type="Gene3D" id="1.10.340.70">
    <property type="match status" value="1"/>
</dbReference>
<keyword evidence="1" id="KW-0808">Transferase</keyword>
<protein>
    <recommendedName>
        <fullName evidence="12">Reverse transcriptase</fullName>
    </recommendedName>
</protein>
<evidence type="ECO:0008006" key="12">
    <source>
        <dbReference type="Google" id="ProtNLM"/>
    </source>
</evidence>
<proteinExistence type="predicted"/>
<dbReference type="InterPro" id="IPR043128">
    <property type="entry name" value="Rev_trsase/Diguanyl_cyclase"/>
</dbReference>
<dbReference type="CDD" id="cd00024">
    <property type="entry name" value="CD_CSD"/>
    <property type="match status" value="1"/>
</dbReference>
<dbReference type="Gene3D" id="3.10.10.10">
    <property type="entry name" value="HIV Type 1 Reverse Transcriptase, subunit A, domain 1"/>
    <property type="match status" value="1"/>
</dbReference>
<feature type="compositionally biased region" description="Polar residues" evidence="6">
    <location>
        <begin position="32"/>
        <end position="57"/>
    </location>
</feature>
<dbReference type="Pfam" id="PF00078">
    <property type="entry name" value="RVT_1"/>
    <property type="match status" value="1"/>
</dbReference>
<reference evidence="10 11" key="1">
    <citation type="journal article" date="2009" name="PLoS Genet.">
        <title>Genomic analysis of the basal lineage fungus Rhizopus oryzae reveals a whole-genome duplication.</title>
        <authorList>
            <person name="Ma L.-J."/>
            <person name="Ibrahim A.S."/>
            <person name="Skory C."/>
            <person name="Grabherr M.G."/>
            <person name="Burger G."/>
            <person name="Butler M."/>
            <person name="Elias M."/>
            <person name="Idnurm A."/>
            <person name="Lang B.F."/>
            <person name="Sone T."/>
            <person name="Abe A."/>
            <person name="Calvo S.E."/>
            <person name="Corrochano L.M."/>
            <person name="Engels R."/>
            <person name="Fu J."/>
            <person name="Hansberg W."/>
            <person name="Kim J.-M."/>
            <person name="Kodira C.D."/>
            <person name="Koehrsen M.J."/>
            <person name="Liu B."/>
            <person name="Miranda-Saavedra D."/>
            <person name="O'Leary S."/>
            <person name="Ortiz-Castellanos L."/>
            <person name="Poulter R."/>
            <person name="Rodriguez-Romero J."/>
            <person name="Ruiz-Herrera J."/>
            <person name="Shen Y.-Q."/>
            <person name="Zeng Q."/>
            <person name="Galagan J."/>
            <person name="Birren B.W."/>
            <person name="Cuomo C.A."/>
            <person name="Wickes B.L."/>
        </authorList>
    </citation>
    <scope>NUCLEOTIDE SEQUENCE [LARGE SCALE GENOMIC DNA]</scope>
    <source>
        <strain evidence="11">RA 99-880 / ATCC MYA-4621 / FGSC 9543 / NRRL 43880</strain>
    </source>
</reference>
<dbReference type="VEuPathDB" id="FungiDB:RO3G_05960"/>
<dbReference type="Pfam" id="PF13650">
    <property type="entry name" value="Asp_protease_2"/>
    <property type="match status" value="1"/>
</dbReference>
<dbReference type="PANTHER" id="PTHR37984:SF5">
    <property type="entry name" value="PROTEIN NYNRIN-LIKE"/>
    <property type="match status" value="1"/>
</dbReference>
<dbReference type="InterPro" id="IPR000477">
    <property type="entry name" value="RT_dom"/>
</dbReference>
<dbReference type="Proteomes" id="UP000009138">
    <property type="component" value="Unassembled WGS sequence"/>
</dbReference>
<dbReference type="InterPro" id="IPR000953">
    <property type="entry name" value="Chromo/chromo_shadow_dom"/>
</dbReference>
<keyword evidence="3" id="KW-0540">Nuclease</keyword>
<dbReference type="FunFam" id="3.30.70.270:FF:000020">
    <property type="entry name" value="Transposon Tf2-6 polyprotein-like Protein"/>
    <property type="match status" value="1"/>
</dbReference>
<dbReference type="PROSITE" id="PS50994">
    <property type="entry name" value="INTEGRASE"/>
    <property type="match status" value="1"/>
</dbReference>
<dbReference type="SUPFAM" id="SSF53098">
    <property type="entry name" value="Ribonuclease H-like"/>
    <property type="match status" value="1"/>
</dbReference>
<dbReference type="SUPFAM" id="SSF50630">
    <property type="entry name" value="Acid proteases"/>
    <property type="match status" value="1"/>
</dbReference>
<dbReference type="GO" id="GO:0015074">
    <property type="term" value="P:DNA integration"/>
    <property type="evidence" value="ECO:0007669"/>
    <property type="project" value="InterPro"/>
</dbReference>
<feature type="domain" description="Integrase catalytic" evidence="9">
    <location>
        <begin position="1237"/>
        <end position="1395"/>
    </location>
</feature>
<feature type="domain" description="Reverse transcriptase" evidence="8">
    <location>
        <begin position="709"/>
        <end position="894"/>
    </location>
</feature>
<dbReference type="eggNOG" id="KOG0017">
    <property type="taxonomic scope" value="Eukaryota"/>
</dbReference>
<dbReference type="EMBL" id="CH476735">
    <property type="protein sequence ID" value="EIE81255.1"/>
    <property type="molecule type" value="Genomic_DNA"/>
</dbReference>
<evidence type="ECO:0000256" key="5">
    <source>
        <dbReference type="ARBA" id="ARBA00023268"/>
    </source>
</evidence>
<keyword evidence="4" id="KW-0378">Hydrolase</keyword>
<dbReference type="InterPro" id="IPR041588">
    <property type="entry name" value="Integrase_H2C2"/>
</dbReference>
<accession>I1BYH5</accession>
<dbReference type="InterPro" id="IPR012337">
    <property type="entry name" value="RNaseH-like_sf"/>
</dbReference>
<keyword evidence="5" id="KW-0511">Multifunctional enzyme</keyword>
<dbReference type="PROSITE" id="PS50013">
    <property type="entry name" value="CHROMO_2"/>
    <property type="match status" value="1"/>
</dbReference>
<evidence type="ECO:0000256" key="6">
    <source>
        <dbReference type="SAM" id="MobiDB-lite"/>
    </source>
</evidence>
<dbReference type="Gene3D" id="3.30.70.270">
    <property type="match status" value="2"/>
</dbReference>
<dbReference type="SUPFAM" id="SSF56672">
    <property type="entry name" value="DNA/RNA polymerases"/>
    <property type="match status" value="1"/>
</dbReference>
<dbReference type="GO" id="GO:0003676">
    <property type="term" value="F:nucleic acid binding"/>
    <property type="evidence" value="ECO:0007669"/>
    <property type="project" value="InterPro"/>
</dbReference>
<dbReference type="Pfam" id="PF00665">
    <property type="entry name" value="rve"/>
    <property type="match status" value="1"/>
</dbReference>
<dbReference type="InterPro" id="IPR041577">
    <property type="entry name" value="RT_RNaseH_2"/>
</dbReference>
<dbReference type="SUPFAM" id="SSF54160">
    <property type="entry name" value="Chromo domain-like"/>
    <property type="match status" value="1"/>
</dbReference>
<dbReference type="CDD" id="cd09274">
    <property type="entry name" value="RNase_HI_RT_Ty3"/>
    <property type="match status" value="1"/>
</dbReference>
<dbReference type="PROSITE" id="PS50878">
    <property type="entry name" value="RT_POL"/>
    <property type="match status" value="1"/>
</dbReference>
<dbReference type="InterPro" id="IPR050951">
    <property type="entry name" value="Retrovirus_Pol_polyprotein"/>
</dbReference>
<dbReference type="InterPro" id="IPR023780">
    <property type="entry name" value="Chromo_domain"/>
</dbReference>
<dbReference type="GeneID" id="93612931"/>
<name>I1BYH5_RHIO9</name>
<dbReference type="SMART" id="SM00298">
    <property type="entry name" value="CHROMO"/>
    <property type="match status" value="1"/>
</dbReference>
<dbReference type="Pfam" id="PF17919">
    <property type="entry name" value="RT_RNaseH_2"/>
    <property type="match status" value="1"/>
</dbReference>
<dbReference type="GO" id="GO:0016779">
    <property type="term" value="F:nucleotidyltransferase activity"/>
    <property type="evidence" value="ECO:0007669"/>
    <property type="project" value="UniProtKB-KW"/>
</dbReference>
<evidence type="ECO:0000313" key="10">
    <source>
        <dbReference type="EMBL" id="EIE81255.1"/>
    </source>
</evidence>
<dbReference type="InterPro" id="IPR036397">
    <property type="entry name" value="RNaseH_sf"/>
</dbReference>
<keyword evidence="11" id="KW-1185">Reference proteome</keyword>
<dbReference type="Pfam" id="PF17921">
    <property type="entry name" value="Integrase_H2C2"/>
    <property type="match status" value="1"/>
</dbReference>
<dbReference type="Pfam" id="PF00385">
    <property type="entry name" value="Chromo"/>
    <property type="match status" value="1"/>
</dbReference>
<dbReference type="Gene3D" id="2.40.70.10">
    <property type="entry name" value="Acid Proteases"/>
    <property type="match status" value="1"/>
</dbReference>
<evidence type="ECO:0000259" key="9">
    <source>
        <dbReference type="PROSITE" id="PS50994"/>
    </source>
</evidence>
<dbReference type="STRING" id="246409.I1BYH5"/>
<keyword evidence="2" id="KW-0548">Nucleotidyltransferase</keyword>
<dbReference type="CDD" id="cd01647">
    <property type="entry name" value="RT_LTR"/>
    <property type="match status" value="1"/>
</dbReference>
<dbReference type="InterPro" id="IPR043502">
    <property type="entry name" value="DNA/RNA_pol_sf"/>
</dbReference>
<evidence type="ECO:0000256" key="1">
    <source>
        <dbReference type="ARBA" id="ARBA00022679"/>
    </source>
</evidence>
<dbReference type="InterPro" id="IPR005162">
    <property type="entry name" value="Retrotrans_gag_dom"/>
</dbReference>
<dbReference type="InterPro" id="IPR021109">
    <property type="entry name" value="Peptidase_aspartic_dom_sf"/>
</dbReference>
<dbReference type="InParanoid" id="I1BYH5"/>
<sequence>MSNNSAANLVSHLPIQNSNGTALEDVTMNYDGDSQSSASPVLDDGQSSLLPDSNASLSSSAHHMKGIMSVLVEEIKSLTVELVTNPSNKSAQELDNIRHLLTQKARDLTALKSSHALIVSMIEDPVVSRTNPTTADQQRFFVPPNLPVFQWPGSTFDSNMPVLSDVKACLRKFENILKCHGLSLDQHWFRLILPCLSNDQQIWLEEIVGASRTPFNWAKIKEVFIGHYGSTMADEKTVCTSELLGIYMYPKESIEAYIDRFNSLARRSGIIDKLVLTNKFVAGLPKELNQVVNVAICGASPEKKMCLNTIAAISRDLYNKLFRSSASSLSFGHSRRDSAAPAKENLGVQGRTNMKKKYCNFHKTHGNHSTEECKGAKKAAAIKTARAKNQCFKCGVSPWSKAHVCKTGSAVGERAMRAMSVVDDASCKMDNLRLEENSRASGADLAGTSGTPSATTMAFATDSVPSSSSLGPMPFAKDQMEIDSEIDRLSKECKYNPQNFKSVPSNCIIVPITIEGVRTRAFVDSGSTFSCISPSFASSLGLKVSPASGSITLGSKDSFANRIGTINKVNIVYNNIITSHNFEIFEFNSITPICIGFDLMPKLKIYMSGLASDWDSNNHPVIPDPIDPECIKPNQSPVGTDYERKIFFDTIQLNLDANAKIPLTSSCEIPEAVVNLDTVPGQKAYRAPYPIANAHIPTVQKQVDDWLRDDVITIAPPNTEFNSPLLVVPKKGPNGEYGEEIRPCLDIRKLNSILTNIDRFPLPLISELHQKMGNAKFFTTLDLKQAFHRFPIRKEDQPKTSFTFNGIQYMFKKAPFGLAPVSALVQRTLTNLFADLPYVTIFIDDLTVFTDKDTNHHAECLNEVIKRLNKANLILNTKKSHYLQSCVTILGFTISSTGLSLDPAKVSNIHNWPIPRTGRDIQSFLGYANYFRASIPNFSKLTAPLDKLRTMSSIEKIWNDTHLKAFKRIQTALSNAPVLSSPNLNYPFYVGTDASDFSIGGLLYQIIDNTIYYISFVSRSLSKSERGYSTTKRELLAIVYCFKKFYKWLYGSHFFLYTDHQSLTYLHSQVNPNKMMLNWYESIFEMDFTVTHCKGIDNVICDALSRLFIDHLDNDLEGGKSANIIKSKKNNKKGKNKKISHLSKTDVSAEVAQKELLLRKIDVADFLTPPPEERHEILLKIHLNGHFGYKSIVDEVHSRQLHWNNLKDDALDIVKNCPKCRLFNIGKHGYHPPRSILPDAPGDHFAVDLGSFNVTSAQGNNFFLVLVDLFSRFTVLRPLRDKSAITVAKELVDIFCLIGFPKIIQSDNGKEFIAEVIEQMIKYSGIEHRLSNPYNPLGNSVNERYVGLAKQIIVKRLDGVKNEWDLYLPSVQYAMNCKFARLHYSRPFCVMFNRQPNELIDYSNIQPILHNQTIDPQVLEDKLKDVMDIIIPGLREKISETQRNDNTKFMRKNRIIHDQYPLKSEVMIKNVNRTDKTSERYEGPYTIHGYTKNGSYILMDKTGALLPRNIPTSHIVLISSDNVEPDPNDKQWELQAIVDHRQGKHGYEYRVRWKGYPPSEDTWEPRDSFQSNVPILEYRARREADGNPIISDEATTNSKRKAHGNDEQNHSPKRRKNTSRRSKTRKSRN</sequence>
<dbReference type="GO" id="GO:0005634">
    <property type="term" value="C:nucleus"/>
    <property type="evidence" value="ECO:0007669"/>
    <property type="project" value="UniProtKB-ARBA"/>
</dbReference>
<evidence type="ECO:0000313" key="11">
    <source>
        <dbReference type="Proteomes" id="UP000009138"/>
    </source>
</evidence>
<keyword evidence="4" id="KW-0255">Endonuclease</keyword>
<dbReference type="InterPro" id="IPR016197">
    <property type="entry name" value="Chromo-like_dom_sf"/>
</dbReference>
<evidence type="ECO:0000256" key="3">
    <source>
        <dbReference type="ARBA" id="ARBA00022722"/>
    </source>
</evidence>
<organism evidence="10 11">
    <name type="scientific">Rhizopus delemar (strain RA 99-880 / ATCC MYA-4621 / FGSC 9543 / NRRL 43880)</name>
    <name type="common">Mucormycosis agent</name>
    <name type="synonym">Rhizopus arrhizus var. delemar</name>
    <dbReference type="NCBI Taxonomy" id="246409"/>
    <lineage>
        <taxon>Eukaryota</taxon>
        <taxon>Fungi</taxon>
        <taxon>Fungi incertae sedis</taxon>
        <taxon>Mucoromycota</taxon>
        <taxon>Mucoromycotina</taxon>
        <taxon>Mucoromycetes</taxon>
        <taxon>Mucorales</taxon>
        <taxon>Mucorineae</taxon>
        <taxon>Rhizopodaceae</taxon>
        <taxon>Rhizopus</taxon>
    </lineage>
</organism>
<feature type="region of interest" description="Disordered" evidence="6">
    <location>
        <begin position="1584"/>
        <end position="1629"/>
    </location>
</feature>
<evidence type="ECO:0000259" key="8">
    <source>
        <dbReference type="PROSITE" id="PS50878"/>
    </source>
</evidence>
<dbReference type="Gene3D" id="3.30.420.10">
    <property type="entry name" value="Ribonuclease H-like superfamily/Ribonuclease H"/>
    <property type="match status" value="1"/>
</dbReference>
<dbReference type="PANTHER" id="PTHR37984">
    <property type="entry name" value="PROTEIN CBG26694"/>
    <property type="match status" value="1"/>
</dbReference>
<dbReference type="Gene3D" id="2.40.50.40">
    <property type="match status" value="1"/>
</dbReference>
<evidence type="ECO:0000259" key="7">
    <source>
        <dbReference type="PROSITE" id="PS50013"/>
    </source>
</evidence>
<feature type="domain" description="Chromo" evidence="7">
    <location>
        <begin position="1532"/>
        <end position="1590"/>
    </location>
</feature>
<dbReference type="GO" id="GO:0004519">
    <property type="term" value="F:endonuclease activity"/>
    <property type="evidence" value="ECO:0007669"/>
    <property type="project" value="UniProtKB-KW"/>
</dbReference>
<dbReference type="Pfam" id="PF03732">
    <property type="entry name" value="Retrotrans_gag"/>
    <property type="match status" value="1"/>
</dbReference>
<feature type="region of interest" description="Disordered" evidence="6">
    <location>
        <begin position="25"/>
        <end position="57"/>
    </location>
</feature>
<dbReference type="InterPro" id="IPR001584">
    <property type="entry name" value="Integrase_cat-core"/>
</dbReference>
<evidence type="ECO:0000256" key="2">
    <source>
        <dbReference type="ARBA" id="ARBA00022695"/>
    </source>
</evidence>
<dbReference type="OMA" id="TVHIRNE"/>
<evidence type="ECO:0000256" key="4">
    <source>
        <dbReference type="ARBA" id="ARBA00022759"/>
    </source>
</evidence>
<dbReference type="RefSeq" id="XP_067516651.1">
    <property type="nucleotide sequence ID" value="XM_067660550.1"/>
</dbReference>